<dbReference type="PANTHER" id="PTHR11014:SF63">
    <property type="entry name" value="METALLOPEPTIDASE, PUTATIVE (AFU_ORTHOLOGUE AFUA_6G09600)-RELATED"/>
    <property type="match status" value="1"/>
</dbReference>
<gene>
    <name evidence="2" type="ORF">EDD28_2077</name>
</gene>
<accession>A0A3N2DCT9</accession>
<comment type="cofactor">
    <cofactor evidence="1">
        <name>Mn(2+)</name>
        <dbReference type="ChEBI" id="CHEBI:29035"/>
    </cofactor>
    <text evidence="1">The Mn(2+) ion enhances activity.</text>
</comment>
<dbReference type="Pfam" id="PF01546">
    <property type="entry name" value="Peptidase_M20"/>
    <property type="match status" value="1"/>
</dbReference>
<evidence type="ECO:0000256" key="1">
    <source>
        <dbReference type="PIRSR" id="PIRSR005962-1"/>
    </source>
</evidence>
<dbReference type="AlphaFoldDB" id="A0A3N2DCT9"/>
<reference evidence="2 3" key="1">
    <citation type="submission" date="2018-11" db="EMBL/GenBank/DDBJ databases">
        <title>Sequencing the genomes of 1000 actinobacteria strains.</title>
        <authorList>
            <person name="Klenk H.-P."/>
        </authorList>
    </citation>
    <scope>NUCLEOTIDE SEQUENCE [LARGE SCALE GENOMIC DNA]</scope>
    <source>
        <strain evidence="2 3">DSM 13521</strain>
    </source>
</reference>
<feature type="binding site" evidence="1">
    <location>
        <position position="184"/>
    </location>
    <ligand>
        <name>Mn(2+)</name>
        <dbReference type="ChEBI" id="CHEBI:29035"/>
        <label>2</label>
    </ligand>
</feature>
<sequence>MPLDSTPAHAFTAVDTAVENRMDSLVALRRDIHAHPETAWTEHRTSQLVLDTLAAAGLAPRMLGATGVVCDIPASPGTPAVAGLPSGHRTVALRADLDALPVTEETGLPFASTRPGVSHACGHDVHTAVVLGAGLALADLARDGLLPVDVRLVFQPAEEVQPGGAEAAIEAGVLDGVEQIYAVHADPKIEVGTIGSRVGSITSASDPVRVTLRSQGGHTSRPHMTGDVVYALGQVIAQAAGVLGRRMDPRAGVNLTWGAVHAGNATNAIPTSGSLLGTLRVLDVKEWERAGHVLDTAIEQIVAPYGVEVEVDHVRGVPPTVNEEVATSYIEAAAAGVVGSENVTLTEQSLGGEDFGWYLRRVPGAMVRLGARTPGAPITDLHRADLVIDERAIGIGARMLARTVVVAGSSPAPRPFPAA</sequence>
<dbReference type="PIRSF" id="PIRSF005962">
    <property type="entry name" value="Pept_M20D_amidohydro"/>
    <property type="match status" value="1"/>
</dbReference>
<dbReference type="EMBL" id="RKHQ01000001">
    <property type="protein sequence ID" value="ROR97478.1"/>
    <property type="molecule type" value="Genomic_DNA"/>
</dbReference>
<feature type="binding site" evidence="1">
    <location>
        <position position="159"/>
    </location>
    <ligand>
        <name>Mn(2+)</name>
        <dbReference type="ChEBI" id="CHEBI:29035"/>
        <label>2</label>
    </ligand>
</feature>
<protein>
    <submittedName>
        <fullName evidence="2">Amidohydrolase</fullName>
    </submittedName>
</protein>
<dbReference type="RefSeq" id="WP_425469969.1">
    <property type="nucleotide sequence ID" value="NZ_CALFQU010000006.1"/>
</dbReference>
<keyword evidence="2" id="KW-0378">Hydrolase</keyword>
<feature type="binding site" evidence="1">
    <location>
        <position position="123"/>
    </location>
    <ligand>
        <name>Mn(2+)</name>
        <dbReference type="ChEBI" id="CHEBI:29035"/>
        <label>2</label>
    </ligand>
</feature>
<organism evidence="2 3">
    <name type="scientific">Salana multivorans</name>
    <dbReference type="NCBI Taxonomy" id="120377"/>
    <lineage>
        <taxon>Bacteria</taxon>
        <taxon>Bacillati</taxon>
        <taxon>Actinomycetota</taxon>
        <taxon>Actinomycetes</taxon>
        <taxon>Micrococcales</taxon>
        <taxon>Beutenbergiaceae</taxon>
        <taxon>Salana</taxon>
    </lineage>
</organism>
<dbReference type="Proteomes" id="UP000275356">
    <property type="component" value="Unassembled WGS sequence"/>
</dbReference>
<dbReference type="SUPFAM" id="SSF55031">
    <property type="entry name" value="Bacterial exopeptidase dimerisation domain"/>
    <property type="match status" value="1"/>
</dbReference>
<feature type="binding site" evidence="1">
    <location>
        <position position="121"/>
    </location>
    <ligand>
        <name>Mn(2+)</name>
        <dbReference type="ChEBI" id="CHEBI:29035"/>
        <label>2</label>
    </ligand>
</feature>
<keyword evidence="1" id="KW-0479">Metal-binding</keyword>
<name>A0A3N2DCT9_9MICO</name>
<proteinExistence type="predicted"/>
<dbReference type="InterPro" id="IPR036264">
    <property type="entry name" value="Bact_exopeptidase_dim_dom"/>
</dbReference>
<evidence type="ECO:0000313" key="3">
    <source>
        <dbReference type="Proteomes" id="UP000275356"/>
    </source>
</evidence>
<evidence type="ECO:0000313" key="2">
    <source>
        <dbReference type="EMBL" id="ROR97478.1"/>
    </source>
</evidence>
<dbReference type="GO" id="GO:0016787">
    <property type="term" value="F:hydrolase activity"/>
    <property type="evidence" value="ECO:0007669"/>
    <property type="project" value="UniProtKB-KW"/>
</dbReference>
<dbReference type="GO" id="GO:0046872">
    <property type="term" value="F:metal ion binding"/>
    <property type="evidence" value="ECO:0007669"/>
    <property type="project" value="UniProtKB-KW"/>
</dbReference>
<dbReference type="NCBIfam" id="TIGR01891">
    <property type="entry name" value="amidohydrolases"/>
    <property type="match status" value="1"/>
</dbReference>
<dbReference type="Gene3D" id="3.40.630.10">
    <property type="entry name" value="Zn peptidases"/>
    <property type="match status" value="1"/>
</dbReference>
<dbReference type="InterPro" id="IPR017439">
    <property type="entry name" value="Amidohydrolase"/>
</dbReference>
<keyword evidence="3" id="KW-1185">Reference proteome</keyword>
<dbReference type="SUPFAM" id="SSF53187">
    <property type="entry name" value="Zn-dependent exopeptidases"/>
    <property type="match status" value="1"/>
</dbReference>
<dbReference type="PANTHER" id="PTHR11014">
    <property type="entry name" value="PEPTIDASE M20 FAMILY MEMBER"/>
    <property type="match status" value="1"/>
</dbReference>
<feature type="binding site" evidence="1">
    <location>
        <position position="382"/>
    </location>
    <ligand>
        <name>Mn(2+)</name>
        <dbReference type="ChEBI" id="CHEBI:29035"/>
        <label>2</label>
    </ligand>
</feature>
<keyword evidence="1" id="KW-0464">Manganese</keyword>
<comment type="caution">
    <text evidence="2">The sequence shown here is derived from an EMBL/GenBank/DDBJ whole genome shotgun (WGS) entry which is preliminary data.</text>
</comment>
<dbReference type="InterPro" id="IPR002933">
    <property type="entry name" value="Peptidase_M20"/>
</dbReference>
<dbReference type="Gene3D" id="3.30.70.360">
    <property type="match status" value="1"/>
</dbReference>